<dbReference type="Proteomes" id="UP000319756">
    <property type="component" value="Chromosome"/>
</dbReference>
<proteinExistence type="predicted"/>
<gene>
    <name evidence="1" type="ORF">EPH95_10555</name>
</gene>
<reference evidence="2" key="1">
    <citation type="submission" date="2019-01" db="EMBL/GenBank/DDBJ databases">
        <title>Genomic analysis of Salicibibacter sp. NKC3-5.</title>
        <authorList>
            <person name="Oh Y.J."/>
        </authorList>
    </citation>
    <scope>NUCLEOTIDE SEQUENCE [LARGE SCALE GENOMIC DNA]</scope>
    <source>
        <strain evidence="2">NKC3-5</strain>
    </source>
</reference>
<dbReference type="KEGG" id="sale:EPH95_10555"/>
<dbReference type="Pfam" id="PF10955">
    <property type="entry name" value="Fin"/>
    <property type="match status" value="1"/>
</dbReference>
<name>A0A514LI80_9BACI</name>
<evidence type="ECO:0000313" key="2">
    <source>
        <dbReference type="Proteomes" id="UP000319756"/>
    </source>
</evidence>
<dbReference type="InterPro" id="IPR020115">
    <property type="entry name" value="Fin"/>
</dbReference>
<protein>
    <submittedName>
        <fullName evidence="1">DUF2757 family protein</fullName>
    </submittedName>
</protein>
<dbReference type="OrthoDB" id="2084556at2"/>
<organism evidence="1 2">
    <name type="scientific">Salicibibacter halophilus</name>
    <dbReference type="NCBI Taxonomy" id="2502791"/>
    <lineage>
        <taxon>Bacteria</taxon>
        <taxon>Bacillati</taxon>
        <taxon>Bacillota</taxon>
        <taxon>Bacilli</taxon>
        <taxon>Bacillales</taxon>
        <taxon>Bacillaceae</taxon>
        <taxon>Salicibibacter</taxon>
    </lineage>
</organism>
<dbReference type="AlphaFoldDB" id="A0A514LI80"/>
<keyword evidence="2" id="KW-1185">Reference proteome</keyword>
<evidence type="ECO:0000313" key="1">
    <source>
        <dbReference type="EMBL" id="QDI91558.1"/>
    </source>
</evidence>
<dbReference type="GO" id="GO:0010468">
    <property type="term" value="P:regulation of gene expression"/>
    <property type="evidence" value="ECO:0007669"/>
    <property type="project" value="InterPro"/>
</dbReference>
<accession>A0A514LI80</accession>
<sequence>MMAFYYQCRQCGTEIGTISTSEAKQRDLGFEVLSRREQEEMMQVDQAGHVHVDILCESCHEATALNPELHEQNRWVH</sequence>
<dbReference type="EMBL" id="CP035485">
    <property type="protein sequence ID" value="QDI91558.1"/>
    <property type="molecule type" value="Genomic_DNA"/>
</dbReference>